<dbReference type="SUPFAM" id="SSF55874">
    <property type="entry name" value="ATPase domain of HSP90 chaperone/DNA topoisomerase II/histidine kinase"/>
    <property type="match status" value="1"/>
</dbReference>
<dbReference type="InterPro" id="IPR013656">
    <property type="entry name" value="PAS_4"/>
</dbReference>
<dbReference type="Proteomes" id="UP000606003">
    <property type="component" value="Unassembled WGS sequence"/>
</dbReference>
<evidence type="ECO:0000256" key="3">
    <source>
        <dbReference type="ARBA" id="ARBA00022553"/>
    </source>
</evidence>
<evidence type="ECO:0000259" key="5">
    <source>
        <dbReference type="PROSITE" id="PS50113"/>
    </source>
</evidence>
<dbReference type="RefSeq" id="WP_190927309.1">
    <property type="nucleotide sequence ID" value="NZ_JACXAC010000006.1"/>
</dbReference>
<keyword evidence="7" id="KW-1185">Reference proteome</keyword>
<dbReference type="InterPro" id="IPR004358">
    <property type="entry name" value="Sig_transdc_His_kin-like_C"/>
</dbReference>
<dbReference type="PRINTS" id="PR00344">
    <property type="entry name" value="BCTRLSENSOR"/>
</dbReference>
<evidence type="ECO:0000256" key="1">
    <source>
        <dbReference type="ARBA" id="ARBA00000085"/>
    </source>
</evidence>
<evidence type="ECO:0000313" key="7">
    <source>
        <dbReference type="Proteomes" id="UP000606003"/>
    </source>
</evidence>
<evidence type="ECO:0000256" key="2">
    <source>
        <dbReference type="ARBA" id="ARBA00012438"/>
    </source>
</evidence>
<dbReference type="PROSITE" id="PS50109">
    <property type="entry name" value="HIS_KIN"/>
    <property type="match status" value="1"/>
</dbReference>
<dbReference type="InterPro" id="IPR036097">
    <property type="entry name" value="HisK_dim/P_sf"/>
</dbReference>
<dbReference type="SMART" id="SM00388">
    <property type="entry name" value="HisKA"/>
    <property type="match status" value="1"/>
</dbReference>
<dbReference type="SUPFAM" id="SSF47384">
    <property type="entry name" value="Homodimeric domain of signal transducing histidine kinase"/>
    <property type="match status" value="1"/>
</dbReference>
<evidence type="ECO:0000313" key="6">
    <source>
        <dbReference type="EMBL" id="MBD2723978.1"/>
    </source>
</evidence>
<gene>
    <name evidence="6" type="ORF">IC234_17760</name>
</gene>
<feature type="domain" description="Histidine kinase" evidence="4">
    <location>
        <begin position="181"/>
        <end position="399"/>
    </location>
</feature>
<dbReference type="InterPro" id="IPR035965">
    <property type="entry name" value="PAS-like_dom_sf"/>
</dbReference>
<reference evidence="6 7" key="1">
    <citation type="submission" date="2020-09" db="EMBL/GenBank/DDBJ databases">
        <authorList>
            <person name="Kim M.K."/>
        </authorList>
    </citation>
    <scope>NUCLEOTIDE SEQUENCE [LARGE SCALE GENOMIC DNA]</scope>
    <source>
        <strain evidence="6 7">BT189</strain>
    </source>
</reference>
<comment type="caution">
    <text evidence="6">The sequence shown here is derived from an EMBL/GenBank/DDBJ whole genome shotgun (WGS) entry which is preliminary data.</text>
</comment>
<dbReference type="NCBIfam" id="TIGR00229">
    <property type="entry name" value="sensory_box"/>
    <property type="match status" value="1"/>
</dbReference>
<dbReference type="SUPFAM" id="SSF55785">
    <property type="entry name" value="PYP-like sensor domain (PAS domain)"/>
    <property type="match status" value="1"/>
</dbReference>
<dbReference type="EC" id="2.7.13.3" evidence="2"/>
<dbReference type="InterPro" id="IPR005467">
    <property type="entry name" value="His_kinase_dom"/>
</dbReference>
<dbReference type="CDD" id="cd00130">
    <property type="entry name" value="PAS"/>
    <property type="match status" value="1"/>
</dbReference>
<name>A0ABR8JYP1_9BACT</name>
<dbReference type="InterPro" id="IPR000014">
    <property type="entry name" value="PAS"/>
</dbReference>
<dbReference type="CDD" id="cd00082">
    <property type="entry name" value="HisKA"/>
    <property type="match status" value="1"/>
</dbReference>
<keyword evidence="3" id="KW-0597">Phosphoprotein</keyword>
<dbReference type="Pfam" id="PF00512">
    <property type="entry name" value="HisKA"/>
    <property type="match status" value="1"/>
</dbReference>
<evidence type="ECO:0000259" key="4">
    <source>
        <dbReference type="PROSITE" id="PS50109"/>
    </source>
</evidence>
<dbReference type="EMBL" id="JACXAC010000006">
    <property type="protein sequence ID" value="MBD2723978.1"/>
    <property type="molecule type" value="Genomic_DNA"/>
</dbReference>
<dbReference type="PANTHER" id="PTHR43547">
    <property type="entry name" value="TWO-COMPONENT HISTIDINE KINASE"/>
    <property type="match status" value="1"/>
</dbReference>
<dbReference type="InterPro" id="IPR003594">
    <property type="entry name" value="HATPase_dom"/>
</dbReference>
<dbReference type="Gene3D" id="1.10.287.130">
    <property type="match status" value="1"/>
</dbReference>
<feature type="domain" description="PAC" evidence="5">
    <location>
        <begin position="120"/>
        <end position="170"/>
    </location>
</feature>
<dbReference type="Pfam" id="PF02518">
    <property type="entry name" value="HATPase_c"/>
    <property type="match status" value="1"/>
</dbReference>
<comment type="catalytic activity">
    <reaction evidence="1">
        <text>ATP + protein L-histidine = ADP + protein N-phospho-L-histidine.</text>
        <dbReference type="EC" id="2.7.13.3"/>
    </reaction>
</comment>
<dbReference type="InterPro" id="IPR003661">
    <property type="entry name" value="HisK_dim/P_dom"/>
</dbReference>
<dbReference type="SMART" id="SM00091">
    <property type="entry name" value="PAS"/>
    <property type="match status" value="1"/>
</dbReference>
<dbReference type="PROSITE" id="PS50113">
    <property type="entry name" value="PAC"/>
    <property type="match status" value="1"/>
</dbReference>
<dbReference type="Gene3D" id="3.30.565.10">
    <property type="entry name" value="Histidine kinase-like ATPase, C-terminal domain"/>
    <property type="match status" value="1"/>
</dbReference>
<dbReference type="PANTHER" id="PTHR43547:SF2">
    <property type="entry name" value="HYBRID SIGNAL TRANSDUCTION HISTIDINE KINASE C"/>
    <property type="match status" value="1"/>
</dbReference>
<dbReference type="InterPro" id="IPR036890">
    <property type="entry name" value="HATPase_C_sf"/>
</dbReference>
<protein>
    <recommendedName>
        <fullName evidence="2">histidine kinase</fullName>
        <ecNumber evidence="2">2.7.13.3</ecNumber>
    </recommendedName>
</protein>
<sequence length="399" mass="44363">MSPSLENPLSLEQQLEALREENRCLRAGQAVARAHQAESDSEERHNARFRTVFDNSPFGQKIITPDLVIRQANRAVVNMLGFADESSLVGHRIQEFAHPDHRADWAFLQERLWSHKLPHFTLETCLVRTDGSSFWCQVTSIRFPDGAEELGYTQLEDIGDRKALELSLKRLYDAQETILHLVTHDLKTPIAHIQLLTDLLQRQSDAPSATAAAQETAHYLALIRRSCTEADKLLKDILFLGSLEANLLKKQPTDLIAFLEERLPAHRLAAQHKGLHLALELPAQAVQANLNADVFGRVVDNLVSNALKFTPAGGRVTVGLQEQQGRVLLRVCDTGIGIPEALQEELFEKFSTSARPGVGGEASTGLGLFITKQIVQLHRGKVWVESEEGAGACFFVELR</sequence>
<organism evidence="6 7">
    <name type="scientific">Hymenobacter armeniacus</name>
    <dbReference type="NCBI Taxonomy" id="2771358"/>
    <lineage>
        <taxon>Bacteria</taxon>
        <taxon>Pseudomonadati</taxon>
        <taxon>Bacteroidota</taxon>
        <taxon>Cytophagia</taxon>
        <taxon>Cytophagales</taxon>
        <taxon>Hymenobacteraceae</taxon>
        <taxon>Hymenobacter</taxon>
    </lineage>
</organism>
<dbReference type="CDD" id="cd00075">
    <property type="entry name" value="HATPase"/>
    <property type="match status" value="1"/>
</dbReference>
<accession>A0ABR8JYP1</accession>
<dbReference type="Gene3D" id="3.30.450.20">
    <property type="entry name" value="PAS domain"/>
    <property type="match status" value="1"/>
</dbReference>
<dbReference type="SMART" id="SM00387">
    <property type="entry name" value="HATPase_c"/>
    <property type="match status" value="1"/>
</dbReference>
<dbReference type="Pfam" id="PF08448">
    <property type="entry name" value="PAS_4"/>
    <property type="match status" value="1"/>
</dbReference>
<proteinExistence type="predicted"/>
<dbReference type="InterPro" id="IPR000700">
    <property type="entry name" value="PAS-assoc_C"/>
</dbReference>